<keyword evidence="2 7" id="KW-0813">Transport</keyword>
<name>A0ABS1IXX1_9FIRM</name>
<comment type="caution">
    <text evidence="9">The sequence shown here is derived from an EMBL/GenBank/DDBJ whole genome shotgun (WGS) entry which is preliminary data.</text>
</comment>
<dbReference type="Proteomes" id="UP000604730">
    <property type="component" value="Unassembled WGS sequence"/>
</dbReference>
<dbReference type="PANTHER" id="PTHR30151">
    <property type="entry name" value="ALKANE SULFONATE ABC TRANSPORTER-RELATED, MEMBRANE SUBUNIT"/>
    <property type="match status" value="1"/>
</dbReference>
<evidence type="ECO:0000313" key="10">
    <source>
        <dbReference type="Proteomes" id="UP000604730"/>
    </source>
</evidence>
<evidence type="ECO:0000313" key="9">
    <source>
        <dbReference type="EMBL" id="MBK5896183.1"/>
    </source>
</evidence>
<keyword evidence="4 7" id="KW-0812">Transmembrane</keyword>
<protein>
    <submittedName>
        <fullName evidence="9">ABC transporter permease</fullName>
    </submittedName>
</protein>
<feature type="transmembrane region" description="Helical" evidence="7">
    <location>
        <begin position="217"/>
        <end position="247"/>
    </location>
</feature>
<evidence type="ECO:0000256" key="1">
    <source>
        <dbReference type="ARBA" id="ARBA00004651"/>
    </source>
</evidence>
<dbReference type="InterPro" id="IPR035906">
    <property type="entry name" value="MetI-like_sf"/>
</dbReference>
<sequence length="266" mass="29153">MMGKSKLARNIKMQTFLAAFIAVVGFLAVWELVARFTSAKMFLPPASVIISAFLTSFAVPIGKYTMQMHIAISLYRVLVAFSIATVTGVFLGVFMGYSKTFEAIFKPLFEFVRPIPPLAWIPMSILWFGIGDESKWFIIFLGSFTFITVNTYDGTKNVDKTLMGAARMLGASERQVFTRVVLPSAVPYIFAGLQIAITAGWSAVVAAEMIRSDEGVGWLIVMGMSTGNTIQIMVGIVAIGAIGFILATLMSALERRLCLWNQQQGL</sequence>
<accession>A0ABS1IXX1</accession>
<keyword evidence="10" id="KW-1185">Reference proteome</keyword>
<dbReference type="Pfam" id="PF00528">
    <property type="entry name" value="BPD_transp_1"/>
    <property type="match status" value="1"/>
</dbReference>
<proteinExistence type="inferred from homology"/>
<evidence type="ECO:0000256" key="6">
    <source>
        <dbReference type="ARBA" id="ARBA00023136"/>
    </source>
</evidence>
<feature type="transmembrane region" description="Helical" evidence="7">
    <location>
        <begin position="45"/>
        <end position="62"/>
    </location>
</feature>
<dbReference type="RefSeq" id="WP_208427770.1">
    <property type="nucleotide sequence ID" value="NZ_JAEPRJ010000001.1"/>
</dbReference>
<dbReference type="SUPFAM" id="SSF161098">
    <property type="entry name" value="MetI-like"/>
    <property type="match status" value="1"/>
</dbReference>
<feature type="domain" description="ABC transmembrane type-1" evidence="8">
    <location>
        <begin position="70"/>
        <end position="254"/>
    </location>
</feature>
<dbReference type="PROSITE" id="PS50928">
    <property type="entry name" value="ABC_TM1"/>
    <property type="match status" value="1"/>
</dbReference>
<dbReference type="InterPro" id="IPR000515">
    <property type="entry name" value="MetI-like"/>
</dbReference>
<dbReference type="PANTHER" id="PTHR30151:SF0">
    <property type="entry name" value="ABC TRANSPORTER PERMEASE PROTEIN MJ0413-RELATED"/>
    <property type="match status" value="1"/>
</dbReference>
<reference evidence="9 10" key="1">
    <citation type="submission" date="2021-01" db="EMBL/GenBank/DDBJ databases">
        <title>Isolation and description of Catonella massiliensis sp. nov., a novel Catonella species, isolated from a stable periodontitis subject.</title>
        <authorList>
            <person name="Antezack A."/>
            <person name="Boxberger M."/>
            <person name="La Scola B."/>
            <person name="Monnet-Corti V."/>
        </authorList>
    </citation>
    <scope>NUCLEOTIDE SEQUENCE [LARGE SCALE GENOMIC DNA]</scope>
    <source>
        <strain evidence="9 10">Marseille-Q4567</strain>
    </source>
</reference>
<evidence type="ECO:0000256" key="4">
    <source>
        <dbReference type="ARBA" id="ARBA00022692"/>
    </source>
</evidence>
<feature type="transmembrane region" description="Helical" evidence="7">
    <location>
        <begin position="74"/>
        <end position="97"/>
    </location>
</feature>
<evidence type="ECO:0000256" key="2">
    <source>
        <dbReference type="ARBA" id="ARBA00022448"/>
    </source>
</evidence>
<evidence type="ECO:0000256" key="7">
    <source>
        <dbReference type="RuleBase" id="RU363032"/>
    </source>
</evidence>
<organism evidence="9 10">
    <name type="scientific">Catonella massiliensis</name>
    <dbReference type="NCBI Taxonomy" id="2799636"/>
    <lineage>
        <taxon>Bacteria</taxon>
        <taxon>Bacillati</taxon>
        <taxon>Bacillota</taxon>
        <taxon>Clostridia</taxon>
        <taxon>Lachnospirales</taxon>
        <taxon>Lachnospiraceae</taxon>
        <taxon>Catonella</taxon>
    </lineage>
</organism>
<evidence type="ECO:0000256" key="5">
    <source>
        <dbReference type="ARBA" id="ARBA00022989"/>
    </source>
</evidence>
<gene>
    <name evidence="9" type="ORF">JJN12_00050</name>
</gene>
<feature type="transmembrane region" description="Helical" evidence="7">
    <location>
        <begin position="176"/>
        <end position="197"/>
    </location>
</feature>
<keyword evidence="5 7" id="KW-1133">Transmembrane helix</keyword>
<evidence type="ECO:0000256" key="3">
    <source>
        <dbReference type="ARBA" id="ARBA00022475"/>
    </source>
</evidence>
<dbReference type="Gene3D" id="1.10.3720.10">
    <property type="entry name" value="MetI-like"/>
    <property type="match status" value="1"/>
</dbReference>
<feature type="transmembrane region" description="Helical" evidence="7">
    <location>
        <begin position="136"/>
        <end position="155"/>
    </location>
</feature>
<evidence type="ECO:0000259" key="8">
    <source>
        <dbReference type="PROSITE" id="PS50928"/>
    </source>
</evidence>
<comment type="similarity">
    <text evidence="7">Belongs to the binding-protein-dependent transport system permease family.</text>
</comment>
<dbReference type="CDD" id="cd06261">
    <property type="entry name" value="TM_PBP2"/>
    <property type="match status" value="1"/>
</dbReference>
<keyword evidence="3" id="KW-1003">Cell membrane</keyword>
<dbReference type="EMBL" id="JAEPRJ010000001">
    <property type="protein sequence ID" value="MBK5896183.1"/>
    <property type="molecule type" value="Genomic_DNA"/>
</dbReference>
<keyword evidence="6 7" id="KW-0472">Membrane</keyword>
<comment type="subcellular location">
    <subcellularLocation>
        <location evidence="1 7">Cell membrane</location>
        <topology evidence="1 7">Multi-pass membrane protein</topology>
    </subcellularLocation>
</comment>